<dbReference type="PATRIC" id="fig|1526658.3.peg.4492"/>
<proteinExistence type="predicted"/>
<accession>A0A0N1FDE6</accession>
<organism evidence="1 2">
    <name type="scientific">Bosea vaviloviae</name>
    <dbReference type="NCBI Taxonomy" id="1526658"/>
    <lineage>
        <taxon>Bacteria</taxon>
        <taxon>Pseudomonadati</taxon>
        <taxon>Pseudomonadota</taxon>
        <taxon>Alphaproteobacteria</taxon>
        <taxon>Hyphomicrobiales</taxon>
        <taxon>Boseaceae</taxon>
        <taxon>Bosea</taxon>
    </lineage>
</organism>
<reference evidence="1 2" key="1">
    <citation type="submission" date="2015-07" db="EMBL/GenBank/DDBJ databases">
        <title>Whole genome sequencing of Bosea vaviloviae isolated from cave pool.</title>
        <authorList>
            <person name="Tan N.E.H."/>
            <person name="Lee Y.P."/>
            <person name="Gan H.M."/>
            <person name="Barton H."/>
            <person name="Savka M.A."/>
        </authorList>
    </citation>
    <scope>NUCLEOTIDE SEQUENCE [LARGE SCALE GENOMIC DNA]</scope>
    <source>
        <strain evidence="1 2">SD260</strain>
    </source>
</reference>
<evidence type="ECO:0000313" key="2">
    <source>
        <dbReference type="Proteomes" id="UP000037822"/>
    </source>
</evidence>
<keyword evidence="2" id="KW-1185">Reference proteome</keyword>
<dbReference type="Proteomes" id="UP000037822">
    <property type="component" value="Unassembled WGS sequence"/>
</dbReference>
<dbReference type="AlphaFoldDB" id="A0A0N1FDE6"/>
<comment type="caution">
    <text evidence="1">The sequence shown here is derived from an EMBL/GenBank/DDBJ whole genome shotgun (WGS) entry which is preliminary data.</text>
</comment>
<name>A0A0N1FDE6_9HYPH</name>
<protein>
    <submittedName>
        <fullName evidence="1">Uncharacterized protein</fullName>
    </submittedName>
</protein>
<sequence>MSGTLLIAPAWLGLSGLWTLDAKGRRKAVDAEDIDLSEELADRLEAWMDEFDAIYEEEQEARSRFPSEAEQRAWEAEGQAIASAVAAELGPDWTVSTDLTGWQEMTKP</sequence>
<dbReference type="RefSeq" id="WP_054209972.1">
    <property type="nucleotide sequence ID" value="NZ_LGSZ01000047.1"/>
</dbReference>
<dbReference type="OrthoDB" id="650311at2"/>
<evidence type="ECO:0000313" key="1">
    <source>
        <dbReference type="EMBL" id="KPH79970.1"/>
    </source>
</evidence>
<gene>
    <name evidence="1" type="ORF">AE618_15590</name>
</gene>
<dbReference type="EMBL" id="LGSZ01000047">
    <property type="protein sequence ID" value="KPH79970.1"/>
    <property type="molecule type" value="Genomic_DNA"/>
</dbReference>